<evidence type="ECO:0000313" key="2">
    <source>
        <dbReference type="Proteomes" id="UP000435910"/>
    </source>
</evidence>
<organism evidence="1 2">
    <name type="scientific">Bacillus licheniformis</name>
    <dbReference type="NCBI Taxonomy" id="1402"/>
    <lineage>
        <taxon>Bacteria</taxon>
        <taxon>Bacillati</taxon>
        <taxon>Bacillota</taxon>
        <taxon>Bacilli</taxon>
        <taxon>Bacillales</taxon>
        <taxon>Bacillaceae</taxon>
        <taxon>Bacillus</taxon>
    </lineage>
</organism>
<name>A0A8B5YHI5_BACLI</name>
<proteinExistence type="predicted"/>
<accession>A0A8B5YHI5</accession>
<dbReference type="EMBL" id="NILC01000009">
    <property type="protein sequence ID" value="TWL32260.1"/>
    <property type="molecule type" value="Genomic_DNA"/>
</dbReference>
<evidence type="ECO:0000313" key="1">
    <source>
        <dbReference type="EMBL" id="TWL32260.1"/>
    </source>
</evidence>
<reference evidence="1 2" key="1">
    <citation type="submission" date="2019-06" db="EMBL/GenBank/DDBJ databases">
        <title>Genome sequence analysis of &gt;100 Bacillus licheniformis strains suggests intrinsic resistance to this species.</title>
        <authorList>
            <person name="Wels M."/>
            <person name="Siezen R.J."/>
            <person name="Johansen E."/>
            <person name="Stuer-Lauridsen B."/>
            <person name="Bjerre K."/>
            <person name="Nielsen B.K.K."/>
        </authorList>
    </citation>
    <scope>NUCLEOTIDE SEQUENCE [LARGE SCALE GENOMIC DNA]</scope>
    <source>
        <strain evidence="1 2">BAC-16736</strain>
    </source>
</reference>
<gene>
    <name evidence="1" type="ORF">CHCC16736_2648</name>
</gene>
<dbReference type="Proteomes" id="UP000435910">
    <property type="component" value="Unassembled WGS sequence"/>
</dbReference>
<sequence>MHLHLFGQQKNLPARRRISYRPCSARIIPLSQSFLDQGRLFFYKLHAFQVQFPEDTAHPKYTKNAWIVPTMTD</sequence>
<protein>
    <submittedName>
        <fullName evidence="1">Uncharacterized protein</fullName>
    </submittedName>
</protein>
<comment type="caution">
    <text evidence="1">The sequence shown here is derived from an EMBL/GenBank/DDBJ whole genome shotgun (WGS) entry which is preliminary data.</text>
</comment>
<dbReference type="AlphaFoldDB" id="A0A8B5YHI5"/>